<evidence type="ECO:0000313" key="2">
    <source>
        <dbReference type="EMBL" id="GGL65266.1"/>
    </source>
</evidence>
<comment type="caution">
    <text evidence="2">The sequence shown here is derived from an EMBL/GenBank/DDBJ whole genome shotgun (WGS) entry which is preliminary data.</text>
</comment>
<proteinExistence type="predicted"/>
<dbReference type="Pfam" id="PF12697">
    <property type="entry name" value="Abhydrolase_6"/>
    <property type="match status" value="1"/>
</dbReference>
<dbReference type="Gene3D" id="3.40.50.1820">
    <property type="entry name" value="alpha/beta hydrolase"/>
    <property type="match status" value="1"/>
</dbReference>
<protein>
    <recommendedName>
        <fullName evidence="1">AB hydrolase-1 domain-containing protein</fullName>
    </recommendedName>
</protein>
<reference evidence="2" key="1">
    <citation type="journal article" date="2014" name="Int. J. Syst. Evol. Microbiol.">
        <title>Complete genome sequence of Corynebacterium casei LMG S-19264T (=DSM 44701T), isolated from a smear-ripened cheese.</title>
        <authorList>
            <consortium name="US DOE Joint Genome Institute (JGI-PGF)"/>
            <person name="Walter F."/>
            <person name="Albersmeier A."/>
            <person name="Kalinowski J."/>
            <person name="Ruckert C."/>
        </authorList>
    </citation>
    <scope>NUCLEOTIDE SEQUENCE</scope>
    <source>
        <strain evidence="2">JCM 19596</strain>
    </source>
</reference>
<evidence type="ECO:0000313" key="3">
    <source>
        <dbReference type="Proteomes" id="UP000607197"/>
    </source>
</evidence>
<dbReference type="InterPro" id="IPR050228">
    <property type="entry name" value="Carboxylesterase_BioH"/>
</dbReference>
<dbReference type="SUPFAM" id="SSF53474">
    <property type="entry name" value="alpha/beta-Hydrolases"/>
    <property type="match status" value="1"/>
</dbReference>
<sequence>MTGEATIFIGLKGGYMQIPDGWASRHVTLNNCRHHYVIGKQTDRPTLIVAHGFTDNWQCLAPLAAPFDDAYNVVLYDARGHGLSEATGGGYDAETMADDLAALCGYLGVEHPVFYGHSLGADSALRVACRSNVSPRALVLEEHPAQLFTVLGDDHLQEKRQELKAWGTATHEELRLAFEKRGEVFADALATARKQVRPSVIGVTRRGFRPIADTASSPPCPTLLLRPDPDVAPYTDAARDWSGGGAVRHAVDGAGHTVFRDAPDTCRSFIESFFEENGLPT</sequence>
<dbReference type="InterPro" id="IPR029058">
    <property type="entry name" value="AB_hydrolase_fold"/>
</dbReference>
<dbReference type="PANTHER" id="PTHR43194">
    <property type="entry name" value="HYDROLASE ALPHA/BETA FOLD FAMILY"/>
    <property type="match status" value="1"/>
</dbReference>
<reference evidence="2" key="2">
    <citation type="submission" date="2020-09" db="EMBL/GenBank/DDBJ databases">
        <authorList>
            <person name="Sun Q."/>
            <person name="Ohkuma M."/>
        </authorList>
    </citation>
    <scope>NUCLEOTIDE SEQUENCE</scope>
    <source>
        <strain evidence="2">JCM 19596</strain>
    </source>
</reference>
<dbReference type="InterPro" id="IPR000073">
    <property type="entry name" value="AB_hydrolase_1"/>
</dbReference>
<evidence type="ECO:0000259" key="1">
    <source>
        <dbReference type="Pfam" id="PF12697"/>
    </source>
</evidence>
<dbReference type="EMBL" id="BMPG01000003">
    <property type="protein sequence ID" value="GGL65266.1"/>
    <property type="molecule type" value="Genomic_DNA"/>
</dbReference>
<organism evidence="2 3">
    <name type="scientific">Halocalculus aciditolerans</name>
    <dbReference type="NCBI Taxonomy" id="1383812"/>
    <lineage>
        <taxon>Archaea</taxon>
        <taxon>Methanobacteriati</taxon>
        <taxon>Methanobacteriota</taxon>
        <taxon>Stenosarchaea group</taxon>
        <taxon>Halobacteria</taxon>
        <taxon>Halobacteriales</taxon>
        <taxon>Halobacteriaceae</taxon>
        <taxon>Halocalculus</taxon>
    </lineage>
</organism>
<dbReference type="AlphaFoldDB" id="A0A830F8J9"/>
<gene>
    <name evidence="2" type="ORF">GCM10009039_23920</name>
</gene>
<feature type="domain" description="AB hydrolase-1" evidence="1">
    <location>
        <begin position="47"/>
        <end position="265"/>
    </location>
</feature>
<accession>A0A830F8J9</accession>
<name>A0A830F8J9_9EURY</name>
<dbReference type="Proteomes" id="UP000607197">
    <property type="component" value="Unassembled WGS sequence"/>
</dbReference>
<dbReference type="PANTHER" id="PTHR43194:SF5">
    <property type="entry name" value="PIMELOYL-[ACYL-CARRIER PROTEIN] METHYL ESTER ESTERASE"/>
    <property type="match status" value="1"/>
</dbReference>
<keyword evidence="3" id="KW-1185">Reference proteome</keyword>